<keyword evidence="8" id="KW-1185">Reference proteome</keyword>
<comment type="caution">
    <text evidence="7">The sequence shown here is derived from an EMBL/GenBank/DDBJ whole genome shotgun (WGS) entry which is preliminary data.</text>
</comment>
<feature type="compositionally biased region" description="Low complexity" evidence="5">
    <location>
        <begin position="173"/>
        <end position="184"/>
    </location>
</feature>
<dbReference type="PANTHER" id="PTHR36504">
    <property type="entry name" value="LIPOPOLYSACCHARIDE EXPORT SYSTEM PROTEIN LPTA"/>
    <property type="match status" value="1"/>
</dbReference>
<evidence type="ECO:0000313" key="7">
    <source>
        <dbReference type="EMBL" id="GEP30707.1"/>
    </source>
</evidence>
<feature type="signal peptide" evidence="4">
    <location>
        <begin position="1"/>
        <end position="27"/>
    </location>
</feature>
<dbReference type="InterPro" id="IPR014340">
    <property type="entry name" value="LptA"/>
</dbReference>
<dbReference type="AlphaFoldDB" id="A0A512L8A6"/>
<dbReference type="GO" id="GO:0009279">
    <property type="term" value="C:cell outer membrane"/>
    <property type="evidence" value="ECO:0007669"/>
    <property type="project" value="TreeGrafter"/>
</dbReference>
<feature type="region of interest" description="Disordered" evidence="5">
    <location>
        <begin position="152"/>
        <end position="201"/>
    </location>
</feature>
<dbReference type="Proteomes" id="UP000321337">
    <property type="component" value="Unassembled WGS sequence"/>
</dbReference>
<dbReference type="EMBL" id="BKAD01000017">
    <property type="protein sequence ID" value="GEP30707.1"/>
    <property type="molecule type" value="Genomic_DNA"/>
</dbReference>
<keyword evidence="2 4" id="KW-0732">Signal</keyword>
<evidence type="ECO:0000256" key="5">
    <source>
        <dbReference type="SAM" id="MobiDB-lite"/>
    </source>
</evidence>
<feature type="chain" id="PRO_5022275789" description="Lipopolysaccharide export system protein LptA" evidence="4">
    <location>
        <begin position="28"/>
        <end position="201"/>
    </location>
</feature>
<dbReference type="GO" id="GO:0043165">
    <property type="term" value="P:Gram-negative-bacterium-type cell outer membrane assembly"/>
    <property type="evidence" value="ECO:0007669"/>
    <property type="project" value="UniProtKB-UniRule"/>
</dbReference>
<dbReference type="NCBIfam" id="TIGR03002">
    <property type="entry name" value="outer_YhbN_LptA"/>
    <property type="match status" value="1"/>
</dbReference>
<organism evidence="7 8">
    <name type="scientific">Sulfuriferula plumbiphila</name>
    <dbReference type="NCBI Taxonomy" id="171865"/>
    <lineage>
        <taxon>Bacteria</taxon>
        <taxon>Pseudomonadati</taxon>
        <taxon>Pseudomonadota</taxon>
        <taxon>Betaproteobacteria</taxon>
        <taxon>Nitrosomonadales</taxon>
        <taxon>Sulfuricellaceae</taxon>
        <taxon>Sulfuriferula</taxon>
    </lineage>
</organism>
<accession>A0A512L8A6</accession>
<dbReference type="Pfam" id="PF03968">
    <property type="entry name" value="LptD_N"/>
    <property type="match status" value="1"/>
</dbReference>
<dbReference type="OrthoDB" id="5294855at2"/>
<sequence length="201" mass="21544" precursor="true">MNPTIKPRLAALLLLFPLLLAGAPVLAEKADRSKPVNIEADSVTVDDLHKVSIYLGNVVLVQGTMTLHADKIEVHQDAAGFNSATAYGNPVSFRQKRDGVDEYIEGFAKRMQYDGKPGTLQLFDDARLKRGADELRGSYISYNANTEFFEVKGGNNTATSPAGRKGRVSAVIQPKPAKPGQAAPTAPPLPPKPINGVPKTP</sequence>
<keyword evidence="1 4" id="KW-0813">Transport</keyword>
<evidence type="ECO:0000256" key="3">
    <source>
        <dbReference type="ARBA" id="ARBA00022764"/>
    </source>
</evidence>
<dbReference type="GO" id="GO:0001530">
    <property type="term" value="F:lipopolysaccharide binding"/>
    <property type="evidence" value="ECO:0007669"/>
    <property type="project" value="InterPro"/>
</dbReference>
<comment type="similarity">
    <text evidence="4">Belongs to the LptA family.</text>
</comment>
<name>A0A512L8A6_9PROT</name>
<dbReference type="GO" id="GO:0015920">
    <property type="term" value="P:lipopolysaccharide transport"/>
    <property type="evidence" value="ECO:0007669"/>
    <property type="project" value="UniProtKB-UniRule"/>
</dbReference>
<dbReference type="Gene3D" id="2.60.450.10">
    <property type="entry name" value="Lipopolysaccharide (LPS) transport protein A like domain"/>
    <property type="match status" value="1"/>
</dbReference>
<dbReference type="HAMAP" id="MF_01914">
    <property type="entry name" value="LPS_assembly_LptA"/>
    <property type="match status" value="1"/>
</dbReference>
<protein>
    <recommendedName>
        <fullName evidence="4">Lipopolysaccharide export system protein LptA</fullName>
    </recommendedName>
</protein>
<reference evidence="7 8" key="1">
    <citation type="submission" date="2019-07" db="EMBL/GenBank/DDBJ databases">
        <title>Whole genome shotgun sequence of Thiobacillus plumbophilus NBRC 107929.</title>
        <authorList>
            <person name="Hosoyama A."/>
            <person name="Uohara A."/>
            <person name="Ohji S."/>
            <person name="Ichikawa N."/>
        </authorList>
    </citation>
    <scope>NUCLEOTIDE SEQUENCE [LARGE SCALE GENOMIC DNA]</scope>
    <source>
        <strain evidence="7 8">NBRC 107929</strain>
    </source>
</reference>
<feature type="domain" description="Organic solvent tolerance-like N-terminal" evidence="6">
    <location>
        <begin position="37"/>
        <end position="147"/>
    </location>
</feature>
<dbReference type="GO" id="GO:0030288">
    <property type="term" value="C:outer membrane-bounded periplasmic space"/>
    <property type="evidence" value="ECO:0007669"/>
    <property type="project" value="TreeGrafter"/>
</dbReference>
<gene>
    <name evidence="4 7" type="primary">lptA</name>
    <name evidence="7" type="ORF">TPL01_18450</name>
</gene>
<evidence type="ECO:0000256" key="2">
    <source>
        <dbReference type="ARBA" id="ARBA00022729"/>
    </source>
</evidence>
<dbReference type="InterPro" id="IPR052037">
    <property type="entry name" value="LPS_export_LptA"/>
</dbReference>
<dbReference type="RefSeq" id="WP_147073026.1">
    <property type="nucleotide sequence ID" value="NZ_AP021884.1"/>
</dbReference>
<comment type="subunit">
    <text evidence="4">Component of the lipopolysaccharide transport and assembly complex.</text>
</comment>
<evidence type="ECO:0000259" key="6">
    <source>
        <dbReference type="Pfam" id="PF03968"/>
    </source>
</evidence>
<dbReference type="PANTHER" id="PTHR36504:SF1">
    <property type="entry name" value="LIPOPOLYSACCHARIDE EXPORT SYSTEM PROTEIN LPTA"/>
    <property type="match status" value="1"/>
</dbReference>
<keyword evidence="3 4" id="KW-0574">Periplasm</keyword>
<dbReference type="GO" id="GO:0017089">
    <property type="term" value="F:glycolipid transfer activity"/>
    <property type="evidence" value="ECO:0007669"/>
    <property type="project" value="TreeGrafter"/>
</dbReference>
<evidence type="ECO:0000313" key="8">
    <source>
        <dbReference type="Proteomes" id="UP000321337"/>
    </source>
</evidence>
<proteinExistence type="inferred from homology"/>
<dbReference type="InterPro" id="IPR005653">
    <property type="entry name" value="OstA-like_N"/>
</dbReference>
<evidence type="ECO:0000256" key="4">
    <source>
        <dbReference type="HAMAP-Rule" id="MF_01914"/>
    </source>
</evidence>
<comment type="function">
    <text evidence="4">Involved in the assembly of lipopolysaccharide (LPS). Required for the translocation of LPS from the inner membrane to the outer membrane.</text>
</comment>
<comment type="subcellular location">
    <subcellularLocation>
        <location evidence="4">Periplasm</location>
    </subcellularLocation>
</comment>
<evidence type="ECO:0000256" key="1">
    <source>
        <dbReference type="ARBA" id="ARBA00022448"/>
    </source>
</evidence>